<dbReference type="InterPro" id="IPR011990">
    <property type="entry name" value="TPR-like_helical_dom_sf"/>
</dbReference>
<accession>A0AAE7TEY8</accession>
<feature type="compositionally biased region" description="Low complexity" evidence="2">
    <location>
        <begin position="132"/>
        <end position="175"/>
    </location>
</feature>
<keyword evidence="1" id="KW-0131">Cell cycle</keyword>
<evidence type="ECO:0000256" key="1">
    <source>
        <dbReference type="HAMAP-Rule" id="MF_02066"/>
    </source>
</evidence>
<dbReference type="NCBIfam" id="TIGR02795">
    <property type="entry name" value="tol_pal_ybgF"/>
    <property type="match status" value="1"/>
</dbReference>
<evidence type="ECO:0000313" key="3">
    <source>
        <dbReference type="EMBL" id="QOZ66203.1"/>
    </source>
</evidence>
<reference evidence="3 4" key="1">
    <citation type="submission" date="2018-06" db="EMBL/GenBank/DDBJ databases">
        <title>Comparative genomics of Bradyrhizobium nodulating Arachidis hypogaea.</title>
        <authorList>
            <person name="Li Y."/>
        </authorList>
    </citation>
    <scope>NUCLEOTIDE SEQUENCE [LARGE SCALE GENOMIC DNA]</scope>
    <source>
        <strain evidence="3 4">CCBAU 051107</strain>
    </source>
</reference>
<dbReference type="HAMAP" id="MF_02066">
    <property type="entry name" value="CpoB"/>
    <property type="match status" value="1"/>
</dbReference>
<protein>
    <recommendedName>
        <fullName evidence="1">Cell division coordinator CpoB</fullName>
    </recommendedName>
</protein>
<dbReference type="Proteomes" id="UP000594015">
    <property type="component" value="Chromosome"/>
</dbReference>
<dbReference type="GO" id="GO:0030288">
    <property type="term" value="C:outer membrane-bounded periplasmic space"/>
    <property type="evidence" value="ECO:0007669"/>
    <property type="project" value="UniProtKB-UniRule"/>
</dbReference>
<dbReference type="Pfam" id="PF13174">
    <property type="entry name" value="TPR_6"/>
    <property type="match status" value="1"/>
</dbReference>
<keyword evidence="1" id="KW-0132">Cell division</keyword>
<dbReference type="Pfam" id="PF13432">
    <property type="entry name" value="TPR_16"/>
    <property type="match status" value="1"/>
</dbReference>
<keyword evidence="1" id="KW-0574">Periplasm</keyword>
<keyword evidence="1" id="KW-0732">Signal</keyword>
<proteinExistence type="inferred from homology"/>
<gene>
    <name evidence="3" type="primary">ygbF</name>
    <name evidence="1" type="synonym">cpoB</name>
    <name evidence="3" type="ORF">WN72_07125</name>
</gene>
<dbReference type="AlphaFoldDB" id="A0AAE7TEY8"/>
<feature type="region of interest" description="Disordered" evidence="2">
    <location>
        <begin position="132"/>
        <end position="289"/>
    </location>
</feature>
<organism evidence="3 4">
    <name type="scientific">Bradyrhizobium arachidis</name>
    <dbReference type="NCBI Taxonomy" id="858423"/>
    <lineage>
        <taxon>Bacteria</taxon>
        <taxon>Pseudomonadati</taxon>
        <taxon>Pseudomonadota</taxon>
        <taxon>Alphaproteobacteria</taxon>
        <taxon>Hyphomicrobiales</taxon>
        <taxon>Nitrobacteraceae</taxon>
        <taxon>Bradyrhizobium</taxon>
    </lineage>
</organism>
<dbReference type="SUPFAM" id="SSF48452">
    <property type="entry name" value="TPR-like"/>
    <property type="match status" value="1"/>
</dbReference>
<name>A0AAE7TEY8_9BRAD</name>
<feature type="compositionally biased region" description="Low complexity" evidence="2">
    <location>
        <begin position="264"/>
        <end position="273"/>
    </location>
</feature>
<dbReference type="InterPro" id="IPR019734">
    <property type="entry name" value="TPR_rpt"/>
</dbReference>
<comment type="subcellular location">
    <subcellularLocation>
        <location evidence="1">Periplasm</location>
    </subcellularLocation>
</comment>
<evidence type="ECO:0000256" key="2">
    <source>
        <dbReference type="SAM" id="MobiDB-lite"/>
    </source>
</evidence>
<dbReference type="Gene3D" id="1.25.40.10">
    <property type="entry name" value="Tetratricopeptide repeat domain"/>
    <property type="match status" value="1"/>
</dbReference>
<dbReference type="EMBL" id="CP030050">
    <property type="protein sequence ID" value="QOZ66203.1"/>
    <property type="molecule type" value="Genomic_DNA"/>
</dbReference>
<sequence>MDDPAPSRAPVSFQRSVTETPLWQSHFWRTPLQCVARRRFRRRPFRFRRQGKMSSRFKVLTGTAAIAALLSLCSPVVLSSPVLAQSIMAQSDDDPEMRIERLENQLRQLTGQNEELQYRNRQLEERLRALEGGAQAAPGQAPVQPNISAAPPAQIAPPAYRQQQQAAQPKYEQPQSAAPAPIVQEQPAPGAPGTRRRGDAFDPNQNPSAPGAPRALGGGQQPMPATGQVGAPGGRNAGEPIDLANTSPRYQQGVPPAAQPGYPPAQQGYPAPSGGAGLTTLPPSATPRDEFDLGIGYMQRKDYALAEQTMKNFAQKYPSDPLLGDAQYWLGESYYQRQQYRDSAEAFLAVTTKYDKSAKAPDALLRLGQSLAALKEKEAACAAFGEVGRKYPRASAGVKAAVDREQKRVKC</sequence>
<dbReference type="InterPro" id="IPR034706">
    <property type="entry name" value="CpoB"/>
</dbReference>
<dbReference type="GO" id="GO:0043093">
    <property type="term" value="P:FtsZ-dependent cytokinesis"/>
    <property type="evidence" value="ECO:0007669"/>
    <property type="project" value="UniProtKB-UniRule"/>
</dbReference>
<dbReference type="InterPro" id="IPR014162">
    <property type="entry name" value="CpoB_C"/>
</dbReference>
<comment type="similarity">
    <text evidence="1">Belongs to the CpoB family.</text>
</comment>
<evidence type="ECO:0000313" key="4">
    <source>
        <dbReference type="Proteomes" id="UP000594015"/>
    </source>
</evidence>
<dbReference type="KEGG" id="barh:WN72_07125"/>
<comment type="function">
    <text evidence="1">Mediates coordination of peptidoglycan synthesis and outer membrane constriction during cell division.</text>
</comment>